<evidence type="ECO:0000313" key="11">
    <source>
        <dbReference type="EMBL" id="CAB5017700.1"/>
    </source>
</evidence>
<dbReference type="PANTHER" id="PTHR42794">
    <property type="entry name" value="HEMIN IMPORT ATP-BINDING PROTEIN HMUV"/>
    <property type="match status" value="1"/>
</dbReference>
<evidence type="ECO:0000313" key="7">
    <source>
        <dbReference type="EMBL" id="CAB4613520.1"/>
    </source>
</evidence>
<dbReference type="GO" id="GO:0016887">
    <property type="term" value="F:ATP hydrolysis activity"/>
    <property type="evidence" value="ECO:0007669"/>
    <property type="project" value="InterPro"/>
</dbReference>
<dbReference type="SUPFAM" id="SSF52540">
    <property type="entry name" value="P-loop containing nucleoside triphosphate hydrolases"/>
    <property type="match status" value="1"/>
</dbReference>
<dbReference type="AlphaFoldDB" id="A0A6J6FEK7"/>
<dbReference type="FunFam" id="3.40.50.300:FF:000134">
    <property type="entry name" value="Iron-enterobactin ABC transporter ATP-binding protein"/>
    <property type="match status" value="1"/>
</dbReference>
<keyword evidence="2" id="KW-0547">Nucleotide-binding</keyword>
<evidence type="ECO:0000259" key="4">
    <source>
        <dbReference type="PROSITE" id="PS50893"/>
    </source>
</evidence>
<evidence type="ECO:0000313" key="5">
    <source>
        <dbReference type="EMBL" id="CAB4531397.1"/>
    </source>
</evidence>
<dbReference type="EMBL" id="CAEZSC010000012">
    <property type="protein sequence ID" value="CAB4531397.1"/>
    <property type="molecule type" value="Genomic_DNA"/>
</dbReference>
<gene>
    <name evidence="5" type="ORF">UFOPK1380_00353</name>
    <name evidence="6" type="ORF">UFOPK1778_00355</name>
    <name evidence="7" type="ORF">UFOPK1863_00558</name>
    <name evidence="8" type="ORF">UFOPK2689_00607</name>
    <name evidence="9" type="ORF">UFOPK3555_00385</name>
    <name evidence="10" type="ORF">UFOPK3874_00395</name>
    <name evidence="11" type="ORF">UFOPK4095_00823</name>
</gene>
<evidence type="ECO:0000256" key="2">
    <source>
        <dbReference type="ARBA" id="ARBA00022741"/>
    </source>
</evidence>
<dbReference type="PANTHER" id="PTHR42794:SF2">
    <property type="entry name" value="ABC TRANSPORTER ATP-BINDING PROTEIN"/>
    <property type="match status" value="1"/>
</dbReference>
<keyword evidence="1" id="KW-0813">Transport</keyword>
<dbReference type="GO" id="GO:0005524">
    <property type="term" value="F:ATP binding"/>
    <property type="evidence" value="ECO:0007669"/>
    <property type="project" value="UniProtKB-KW"/>
</dbReference>
<dbReference type="PROSITE" id="PS50893">
    <property type="entry name" value="ABC_TRANSPORTER_2"/>
    <property type="match status" value="1"/>
</dbReference>
<name>A0A6J6FEK7_9ZZZZ</name>
<sequence length="261" mass="29088">MISIEDLTVRFDGQDILTDINLTIETGKWTCLVGPNGAGKTTLLKTLLGVYQYSGSIKDKGFEVYQNQERNVAFVPQHPHIPTGMTVMEYVMLGRAKKDGWGRETRVGRDFVAQVLTQTQLFGMQHRFVAQLSGGEMQRALIARALAQEPNLILLDEPTSALDLHHQISVLNNIEILKEHGVTILSTMHDITLAAMYAENIVVMLDGRVTLAGSASNVIHSPELRKAFDDRINVYTLDGGRPVIMANKDYLSERERPQTEV</sequence>
<dbReference type="EMBL" id="CAEZUD010000011">
    <property type="protein sequence ID" value="CAB4586129.1"/>
    <property type="molecule type" value="Genomic_DNA"/>
</dbReference>
<evidence type="ECO:0000256" key="1">
    <source>
        <dbReference type="ARBA" id="ARBA00022448"/>
    </source>
</evidence>
<dbReference type="InterPro" id="IPR017871">
    <property type="entry name" value="ABC_transporter-like_CS"/>
</dbReference>
<dbReference type="EMBL" id="CAEZYL010000027">
    <property type="protein sequence ID" value="CAB4721782.1"/>
    <property type="molecule type" value="Genomic_DNA"/>
</dbReference>
<keyword evidence="3" id="KW-0067">ATP-binding</keyword>
<evidence type="ECO:0000256" key="3">
    <source>
        <dbReference type="ARBA" id="ARBA00022840"/>
    </source>
</evidence>
<dbReference type="InterPro" id="IPR003439">
    <property type="entry name" value="ABC_transporter-like_ATP-bd"/>
</dbReference>
<reference evidence="6" key="1">
    <citation type="submission" date="2020-05" db="EMBL/GenBank/DDBJ databases">
        <authorList>
            <person name="Chiriac C."/>
            <person name="Salcher M."/>
            <person name="Ghai R."/>
            <person name="Kavagutti S V."/>
        </authorList>
    </citation>
    <scope>NUCLEOTIDE SEQUENCE</scope>
</reference>
<organism evidence="6">
    <name type="scientific">freshwater metagenome</name>
    <dbReference type="NCBI Taxonomy" id="449393"/>
    <lineage>
        <taxon>unclassified sequences</taxon>
        <taxon>metagenomes</taxon>
        <taxon>ecological metagenomes</taxon>
    </lineage>
</organism>
<dbReference type="EMBL" id="CAFBME010000024">
    <property type="protein sequence ID" value="CAB4891535.1"/>
    <property type="molecule type" value="Genomic_DNA"/>
</dbReference>
<dbReference type="EMBL" id="CAFBPI010000048">
    <property type="protein sequence ID" value="CAB5017700.1"/>
    <property type="molecule type" value="Genomic_DNA"/>
</dbReference>
<dbReference type="EMBL" id="CAFBNS010000049">
    <property type="protein sequence ID" value="CAB4958790.1"/>
    <property type="molecule type" value="Genomic_DNA"/>
</dbReference>
<proteinExistence type="predicted"/>
<accession>A0A6J6FEK7</accession>
<dbReference type="Pfam" id="PF00005">
    <property type="entry name" value="ABC_tran"/>
    <property type="match status" value="1"/>
</dbReference>
<dbReference type="SMART" id="SM00382">
    <property type="entry name" value="AAA"/>
    <property type="match status" value="1"/>
</dbReference>
<evidence type="ECO:0000313" key="10">
    <source>
        <dbReference type="EMBL" id="CAB4958790.1"/>
    </source>
</evidence>
<evidence type="ECO:0000313" key="6">
    <source>
        <dbReference type="EMBL" id="CAB4586129.1"/>
    </source>
</evidence>
<dbReference type="EMBL" id="CAEZUY010000039">
    <property type="protein sequence ID" value="CAB4613520.1"/>
    <property type="molecule type" value="Genomic_DNA"/>
</dbReference>
<dbReference type="PROSITE" id="PS00211">
    <property type="entry name" value="ABC_TRANSPORTER_1"/>
    <property type="match status" value="1"/>
</dbReference>
<evidence type="ECO:0000313" key="8">
    <source>
        <dbReference type="EMBL" id="CAB4721782.1"/>
    </source>
</evidence>
<feature type="domain" description="ABC transporter" evidence="4">
    <location>
        <begin position="2"/>
        <end position="231"/>
    </location>
</feature>
<dbReference type="Gene3D" id="3.40.50.300">
    <property type="entry name" value="P-loop containing nucleotide triphosphate hydrolases"/>
    <property type="match status" value="1"/>
</dbReference>
<dbReference type="InterPro" id="IPR003593">
    <property type="entry name" value="AAA+_ATPase"/>
</dbReference>
<evidence type="ECO:0000313" key="9">
    <source>
        <dbReference type="EMBL" id="CAB4891535.1"/>
    </source>
</evidence>
<protein>
    <submittedName>
        <fullName evidence="6">Unannotated protein</fullName>
    </submittedName>
</protein>
<dbReference type="InterPro" id="IPR027417">
    <property type="entry name" value="P-loop_NTPase"/>
</dbReference>